<keyword evidence="2" id="KW-1185">Reference proteome</keyword>
<evidence type="ECO:0000313" key="1">
    <source>
        <dbReference type="EMBL" id="OAQ66063.1"/>
    </source>
</evidence>
<comment type="caution">
    <text evidence="1">The sequence shown here is derived from an EMBL/GenBank/DDBJ whole genome shotgun (WGS) entry which is preliminary data.</text>
</comment>
<evidence type="ECO:0000313" key="2">
    <source>
        <dbReference type="Proteomes" id="UP000078397"/>
    </source>
</evidence>
<reference evidence="1 2" key="1">
    <citation type="journal article" date="2016" name="PLoS Pathog.">
        <title>Biosynthesis of antibiotic leucinostatins in bio-control fungus Purpureocillium lilacinum and their inhibition on phytophthora revealed by genome mining.</title>
        <authorList>
            <person name="Wang G."/>
            <person name="Liu Z."/>
            <person name="Lin R."/>
            <person name="Li E."/>
            <person name="Mao Z."/>
            <person name="Ling J."/>
            <person name="Yang Y."/>
            <person name="Yin W.B."/>
            <person name="Xie B."/>
        </authorList>
    </citation>
    <scope>NUCLEOTIDE SEQUENCE [LARGE SCALE GENOMIC DNA]</scope>
    <source>
        <strain evidence="1">170</strain>
    </source>
</reference>
<accession>A0A179FLZ3</accession>
<name>A0A179FLZ3_METCM</name>
<proteinExistence type="predicted"/>
<dbReference type="AlphaFoldDB" id="A0A179FLZ3"/>
<dbReference type="RefSeq" id="XP_018143150.1">
    <property type="nucleotide sequence ID" value="XM_018292050.1"/>
</dbReference>
<protein>
    <submittedName>
        <fullName evidence="1">Uncharacterized protein</fullName>
    </submittedName>
</protein>
<gene>
    <name evidence="1" type="ORF">VFPPC_14281</name>
</gene>
<dbReference type="Proteomes" id="UP000078397">
    <property type="component" value="Unassembled WGS sequence"/>
</dbReference>
<dbReference type="KEGG" id="pchm:VFPPC_14281"/>
<dbReference type="GeneID" id="28856044"/>
<organism evidence="1 2">
    <name type="scientific">Pochonia chlamydosporia 170</name>
    <dbReference type="NCBI Taxonomy" id="1380566"/>
    <lineage>
        <taxon>Eukaryota</taxon>
        <taxon>Fungi</taxon>
        <taxon>Dikarya</taxon>
        <taxon>Ascomycota</taxon>
        <taxon>Pezizomycotina</taxon>
        <taxon>Sordariomycetes</taxon>
        <taxon>Hypocreomycetidae</taxon>
        <taxon>Hypocreales</taxon>
        <taxon>Clavicipitaceae</taxon>
        <taxon>Pochonia</taxon>
    </lineage>
</organism>
<dbReference type="EMBL" id="LSBJ02000004">
    <property type="protein sequence ID" value="OAQ66063.1"/>
    <property type="molecule type" value="Genomic_DNA"/>
</dbReference>
<sequence>MSQPFSLQFVGSGGGHDDIQVRIGEEKHVVDSYYFMLDSSPNAPKTEDKGVKMLLKQWLDLLQPLEKGREGYQVYLPYGFFDQCTAWMQVTLGEAPERGDRAVEVQGGWGTPEGWSFMPSHIATTSNNMNEGKFEAIPDLKVTTTLASLRSSIDSTQRKF</sequence>